<dbReference type="AlphaFoldDB" id="A0ABD3I5Y1"/>
<gene>
    <name evidence="2" type="ORF">R1sor_011851</name>
</gene>
<dbReference type="SUPFAM" id="SSF54518">
    <property type="entry name" value="Tubby C-terminal domain-like"/>
    <property type="match status" value="1"/>
</dbReference>
<evidence type="ECO:0008006" key="4">
    <source>
        <dbReference type="Google" id="ProtNLM"/>
    </source>
</evidence>
<organism evidence="2 3">
    <name type="scientific">Riccia sorocarpa</name>
    <dbReference type="NCBI Taxonomy" id="122646"/>
    <lineage>
        <taxon>Eukaryota</taxon>
        <taxon>Viridiplantae</taxon>
        <taxon>Streptophyta</taxon>
        <taxon>Embryophyta</taxon>
        <taxon>Marchantiophyta</taxon>
        <taxon>Marchantiopsida</taxon>
        <taxon>Marchantiidae</taxon>
        <taxon>Marchantiales</taxon>
        <taxon>Ricciaceae</taxon>
        <taxon>Riccia</taxon>
    </lineage>
</organism>
<proteinExistence type="inferred from homology"/>
<dbReference type="InterPro" id="IPR038595">
    <property type="entry name" value="LOR_sf"/>
</dbReference>
<reference evidence="2 3" key="1">
    <citation type="submission" date="2024-09" db="EMBL/GenBank/DDBJ databases">
        <title>Chromosome-scale assembly of Riccia sorocarpa.</title>
        <authorList>
            <person name="Paukszto L."/>
        </authorList>
    </citation>
    <scope>NUCLEOTIDE SEQUENCE [LARGE SCALE GENOMIC DNA]</scope>
    <source>
        <strain evidence="2">LP-2024</strain>
        <tissue evidence="2">Aerial parts of the thallus</tissue>
    </source>
</reference>
<protein>
    <recommendedName>
        <fullName evidence="4">Phospholipid scramblase</fullName>
    </recommendedName>
</protein>
<comment type="similarity">
    <text evidence="1">Belongs to the LOR family.</text>
</comment>
<dbReference type="InterPro" id="IPR007612">
    <property type="entry name" value="LOR"/>
</dbReference>
<dbReference type="Proteomes" id="UP001633002">
    <property type="component" value="Unassembled WGS sequence"/>
</dbReference>
<evidence type="ECO:0000313" key="2">
    <source>
        <dbReference type="EMBL" id="KAL3697775.1"/>
    </source>
</evidence>
<dbReference type="Gene3D" id="2.40.160.200">
    <property type="entry name" value="LURP1-related"/>
    <property type="match status" value="1"/>
</dbReference>
<dbReference type="Pfam" id="PF04525">
    <property type="entry name" value="LOR"/>
    <property type="match status" value="1"/>
</dbReference>
<dbReference type="PANTHER" id="PTHR31087">
    <property type="match status" value="1"/>
</dbReference>
<comment type="caution">
    <text evidence="2">The sequence shown here is derived from an EMBL/GenBank/DDBJ whole genome shotgun (WGS) entry which is preliminary data.</text>
</comment>
<dbReference type="PANTHER" id="PTHR31087:SF85">
    <property type="entry name" value="PROTEIN LURP-ONE-RELATED 7"/>
    <property type="match status" value="1"/>
</dbReference>
<sequence length="203" mass="22448">MSQTEEKGSTIPAPIDSTFCHPTSTQFKIVIQSLFSGGGTYQVQDLEGNLVLKFANASFLCCNQVVSDASGNAVVTLKTKIFSARGKCKAFRGNKKAYEPEDLLFSMEKESLLPWKRVFRIQLPGNESDEFTLSVSCWGSHLKLLHNGAVIAEGDVKRKFLLDRELIVTAKAGVDQAFVASVIVIYREWEFQGSDRLICTSGR</sequence>
<accession>A0ABD3I5Y1</accession>
<dbReference type="EMBL" id="JBJQOH010000002">
    <property type="protein sequence ID" value="KAL3697775.1"/>
    <property type="molecule type" value="Genomic_DNA"/>
</dbReference>
<keyword evidence="3" id="KW-1185">Reference proteome</keyword>
<evidence type="ECO:0000256" key="1">
    <source>
        <dbReference type="ARBA" id="ARBA00005437"/>
    </source>
</evidence>
<evidence type="ECO:0000313" key="3">
    <source>
        <dbReference type="Proteomes" id="UP001633002"/>
    </source>
</evidence>
<name>A0ABD3I5Y1_9MARC</name>
<dbReference type="InterPro" id="IPR025659">
    <property type="entry name" value="Tubby-like_C"/>
</dbReference>